<dbReference type="Gene3D" id="1.25.40.10">
    <property type="entry name" value="Tetratricopeptide repeat domain"/>
    <property type="match status" value="1"/>
</dbReference>
<dbReference type="OrthoDB" id="2942533at2759"/>
<name>A0A5J4WQL9_9EUKA</name>
<comment type="catalytic activity">
    <reaction evidence="1">
        <text>[protein]-peptidylproline (omega=180) = [protein]-peptidylproline (omega=0)</text>
        <dbReference type="Rhea" id="RHEA:16237"/>
        <dbReference type="Rhea" id="RHEA-COMP:10747"/>
        <dbReference type="Rhea" id="RHEA-COMP:10748"/>
        <dbReference type="ChEBI" id="CHEBI:83833"/>
        <dbReference type="ChEBI" id="CHEBI:83834"/>
        <dbReference type="EC" id="5.2.1.8"/>
    </reaction>
</comment>
<gene>
    <name evidence="7" type="ORF">EZS28_007750</name>
</gene>
<proteinExistence type="predicted"/>
<keyword evidence="6" id="KW-0812">Transmembrane</keyword>
<feature type="compositionally biased region" description="Basic and acidic residues" evidence="5">
    <location>
        <begin position="18"/>
        <end position="30"/>
    </location>
</feature>
<dbReference type="PANTHER" id="PTHR46512:SF9">
    <property type="entry name" value="PEPTIDYLPROLYL ISOMERASE"/>
    <property type="match status" value="1"/>
</dbReference>
<evidence type="ECO:0000313" key="8">
    <source>
        <dbReference type="Proteomes" id="UP000324800"/>
    </source>
</evidence>
<dbReference type="GO" id="GO:0003755">
    <property type="term" value="F:peptidyl-prolyl cis-trans isomerase activity"/>
    <property type="evidence" value="ECO:0007669"/>
    <property type="project" value="UniProtKB-EC"/>
</dbReference>
<sequence>MAEQEKQNTVDEEYEPETPEHRIDRVNQVKNEGNELVKQQKYKDALEAYTQGIKLLKVLIDGDSPSDKIRQLQNSLALNKALCCLKVGQYAEAIQLCDDVLQQDSTSAKALYRKALAQKAQGDLSEAKKNLVSAVWMKPQDTKIRSELDSVVKLLQDNQKQQQTKFSNMFERLSEMEEKEKKQKEKRDRKWKNEIEKRKHRKKRILTVMLILIVGIILAIISFYFFRQYKLSHKQSQSQTSKQASEILNQSELNHQTKEINSTVEYIEDEILIDEGPDEGGIPTDL</sequence>
<dbReference type="SMART" id="SM00028">
    <property type="entry name" value="TPR"/>
    <property type="match status" value="3"/>
</dbReference>
<dbReference type="InterPro" id="IPR050754">
    <property type="entry name" value="FKBP4/5/8-like"/>
</dbReference>
<keyword evidence="6" id="KW-0472">Membrane</keyword>
<dbReference type="InterPro" id="IPR019734">
    <property type="entry name" value="TPR_rpt"/>
</dbReference>
<evidence type="ECO:0000256" key="4">
    <source>
        <dbReference type="ARBA" id="ARBA00023235"/>
    </source>
</evidence>
<dbReference type="PANTHER" id="PTHR46512">
    <property type="entry name" value="PEPTIDYLPROLYL ISOMERASE"/>
    <property type="match status" value="1"/>
</dbReference>
<dbReference type="EC" id="5.2.1.8" evidence="2"/>
<dbReference type="InterPro" id="IPR011990">
    <property type="entry name" value="TPR-like_helical_dom_sf"/>
</dbReference>
<evidence type="ECO:0000256" key="5">
    <source>
        <dbReference type="SAM" id="MobiDB-lite"/>
    </source>
</evidence>
<evidence type="ECO:0000256" key="3">
    <source>
        <dbReference type="ARBA" id="ARBA00023110"/>
    </source>
</evidence>
<evidence type="ECO:0000256" key="2">
    <source>
        <dbReference type="ARBA" id="ARBA00013194"/>
    </source>
</evidence>
<feature type="transmembrane region" description="Helical" evidence="6">
    <location>
        <begin position="205"/>
        <end position="226"/>
    </location>
</feature>
<dbReference type="AlphaFoldDB" id="A0A5J4WQL9"/>
<dbReference type="EMBL" id="SNRW01001355">
    <property type="protein sequence ID" value="KAA6396725.1"/>
    <property type="molecule type" value="Genomic_DNA"/>
</dbReference>
<keyword evidence="6" id="KW-1133">Transmembrane helix</keyword>
<comment type="caution">
    <text evidence="7">The sequence shown here is derived from an EMBL/GenBank/DDBJ whole genome shotgun (WGS) entry which is preliminary data.</text>
</comment>
<evidence type="ECO:0000256" key="6">
    <source>
        <dbReference type="SAM" id="Phobius"/>
    </source>
</evidence>
<evidence type="ECO:0000256" key="1">
    <source>
        <dbReference type="ARBA" id="ARBA00000971"/>
    </source>
</evidence>
<protein>
    <recommendedName>
        <fullName evidence="2">peptidylprolyl isomerase</fullName>
        <ecNumber evidence="2">5.2.1.8</ecNumber>
    </recommendedName>
</protein>
<keyword evidence="3" id="KW-0697">Rotamase</keyword>
<reference evidence="7 8" key="1">
    <citation type="submission" date="2019-03" db="EMBL/GenBank/DDBJ databases">
        <title>Single cell metagenomics reveals metabolic interactions within the superorganism composed of flagellate Streblomastix strix and complex community of Bacteroidetes bacteria on its surface.</title>
        <authorList>
            <person name="Treitli S.C."/>
            <person name="Kolisko M."/>
            <person name="Husnik F."/>
            <person name="Keeling P."/>
            <person name="Hampl V."/>
        </authorList>
    </citation>
    <scope>NUCLEOTIDE SEQUENCE [LARGE SCALE GENOMIC DNA]</scope>
    <source>
        <strain evidence="7">ST1C</strain>
    </source>
</reference>
<dbReference type="Proteomes" id="UP000324800">
    <property type="component" value="Unassembled WGS sequence"/>
</dbReference>
<feature type="region of interest" description="Disordered" evidence="5">
    <location>
        <begin position="1"/>
        <end position="30"/>
    </location>
</feature>
<dbReference type="Pfam" id="PF14559">
    <property type="entry name" value="TPR_19"/>
    <property type="match status" value="1"/>
</dbReference>
<evidence type="ECO:0000313" key="7">
    <source>
        <dbReference type="EMBL" id="KAA6396725.1"/>
    </source>
</evidence>
<organism evidence="7 8">
    <name type="scientific">Streblomastix strix</name>
    <dbReference type="NCBI Taxonomy" id="222440"/>
    <lineage>
        <taxon>Eukaryota</taxon>
        <taxon>Metamonada</taxon>
        <taxon>Preaxostyla</taxon>
        <taxon>Oxymonadida</taxon>
        <taxon>Streblomastigidae</taxon>
        <taxon>Streblomastix</taxon>
    </lineage>
</organism>
<dbReference type="SUPFAM" id="SSF48452">
    <property type="entry name" value="TPR-like"/>
    <property type="match status" value="1"/>
</dbReference>
<accession>A0A5J4WQL9</accession>
<keyword evidence="4" id="KW-0413">Isomerase</keyword>